<dbReference type="InterPro" id="IPR045851">
    <property type="entry name" value="AMP-bd_C_sf"/>
</dbReference>
<gene>
    <name evidence="3" type="ORF">SAMN04488078_102213</name>
</gene>
<dbReference type="GO" id="GO:0006631">
    <property type="term" value="P:fatty acid metabolic process"/>
    <property type="evidence" value="ECO:0007669"/>
    <property type="project" value="TreeGrafter"/>
</dbReference>
<dbReference type="AlphaFoldDB" id="A0A239FUT7"/>
<accession>A0A239FUT7</accession>
<sequence length="96" mass="10930">MPDWKTYLEKACSRGALGRIDEDSYVSIVGRQKDLIISGGHNIYQNEIEALLEALRPQLARFKHPRSIRLLDELPRNTVGKVQKNLLRDDFAAQPA</sequence>
<protein>
    <submittedName>
        <fullName evidence="3">AMP-binding enzyme C-terminal domain-containing protein</fullName>
    </submittedName>
</protein>
<dbReference type="GO" id="GO:0031956">
    <property type="term" value="F:medium-chain fatty acid-CoA ligase activity"/>
    <property type="evidence" value="ECO:0007669"/>
    <property type="project" value="TreeGrafter"/>
</dbReference>
<keyword evidence="2" id="KW-0436">Ligase</keyword>
<dbReference type="SUPFAM" id="SSF56801">
    <property type="entry name" value="Acetyl-CoA synthetase-like"/>
    <property type="match status" value="1"/>
</dbReference>
<evidence type="ECO:0000313" key="4">
    <source>
        <dbReference type="Proteomes" id="UP000198440"/>
    </source>
</evidence>
<organism evidence="3 4">
    <name type="scientific">Antarctobacter heliothermus</name>
    <dbReference type="NCBI Taxonomy" id="74033"/>
    <lineage>
        <taxon>Bacteria</taxon>
        <taxon>Pseudomonadati</taxon>
        <taxon>Pseudomonadota</taxon>
        <taxon>Alphaproteobacteria</taxon>
        <taxon>Rhodobacterales</taxon>
        <taxon>Roseobacteraceae</taxon>
        <taxon>Antarctobacter</taxon>
    </lineage>
</organism>
<evidence type="ECO:0000256" key="1">
    <source>
        <dbReference type="ARBA" id="ARBA00006432"/>
    </source>
</evidence>
<evidence type="ECO:0000313" key="3">
    <source>
        <dbReference type="EMBL" id="SNS59674.1"/>
    </source>
</evidence>
<dbReference type="Gene3D" id="3.30.300.30">
    <property type="match status" value="1"/>
</dbReference>
<dbReference type="EMBL" id="FZON01000022">
    <property type="protein sequence ID" value="SNS59674.1"/>
    <property type="molecule type" value="Genomic_DNA"/>
</dbReference>
<proteinExistence type="inferred from homology"/>
<evidence type="ECO:0000256" key="2">
    <source>
        <dbReference type="ARBA" id="ARBA00022598"/>
    </source>
</evidence>
<dbReference type="PANTHER" id="PTHR43201:SF5">
    <property type="entry name" value="MEDIUM-CHAIN ACYL-COA LIGASE ACSF2, MITOCHONDRIAL"/>
    <property type="match status" value="1"/>
</dbReference>
<comment type="similarity">
    <text evidence="1">Belongs to the ATP-dependent AMP-binding enzyme family.</text>
</comment>
<name>A0A239FUT7_9RHOB</name>
<dbReference type="Proteomes" id="UP000198440">
    <property type="component" value="Unassembled WGS sequence"/>
</dbReference>
<reference evidence="3 4" key="1">
    <citation type="submission" date="2017-06" db="EMBL/GenBank/DDBJ databases">
        <authorList>
            <person name="Kim H.J."/>
            <person name="Triplett B.A."/>
        </authorList>
    </citation>
    <scope>NUCLEOTIDE SEQUENCE [LARGE SCALE GENOMIC DNA]</scope>
    <source>
        <strain evidence="3 4">DSM 11445</strain>
    </source>
</reference>
<dbReference type="PANTHER" id="PTHR43201">
    <property type="entry name" value="ACYL-COA SYNTHETASE"/>
    <property type="match status" value="1"/>
</dbReference>